<accession>A0A077X1Q2</accession>
<evidence type="ECO:0000313" key="2">
    <source>
        <dbReference type="EMBL" id="CDS13470.1"/>
    </source>
</evidence>
<organism evidence="2">
    <name type="scientific">Lichtheimia ramosa</name>
    <dbReference type="NCBI Taxonomy" id="688394"/>
    <lineage>
        <taxon>Eukaryota</taxon>
        <taxon>Fungi</taxon>
        <taxon>Fungi incertae sedis</taxon>
        <taxon>Mucoromycota</taxon>
        <taxon>Mucoromycotina</taxon>
        <taxon>Mucoromycetes</taxon>
        <taxon>Mucorales</taxon>
        <taxon>Lichtheimiaceae</taxon>
        <taxon>Lichtheimia</taxon>
    </lineage>
</organism>
<dbReference type="OrthoDB" id="185373at2759"/>
<dbReference type="Pfam" id="PF13812">
    <property type="entry name" value="PPR_3"/>
    <property type="match status" value="1"/>
</dbReference>
<dbReference type="NCBIfam" id="TIGR00756">
    <property type="entry name" value="PPR"/>
    <property type="match status" value="1"/>
</dbReference>
<gene>
    <name evidence="2" type="ORF">LRAMOSA05646</name>
</gene>
<dbReference type="InterPro" id="IPR002885">
    <property type="entry name" value="PPR_rpt"/>
</dbReference>
<dbReference type="Pfam" id="PF01535">
    <property type="entry name" value="PPR"/>
    <property type="match status" value="4"/>
</dbReference>
<comment type="similarity">
    <text evidence="1">Belongs to the PPR family. P subfamily.</text>
</comment>
<dbReference type="PANTHER" id="PTHR46128">
    <property type="entry name" value="MITOCHONDRIAL GROUP I INTRON SPLICING FACTOR CCM1"/>
    <property type="match status" value="1"/>
</dbReference>
<dbReference type="InterPro" id="IPR011990">
    <property type="entry name" value="TPR-like_helical_dom_sf"/>
</dbReference>
<dbReference type="Gene3D" id="1.25.40.10">
    <property type="entry name" value="Tetratricopeptide repeat domain"/>
    <property type="match status" value="3"/>
</dbReference>
<evidence type="ECO:0000256" key="1">
    <source>
        <dbReference type="ARBA" id="ARBA00007626"/>
    </source>
</evidence>
<dbReference type="AlphaFoldDB" id="A0A077X1Q2"/>
<reference evidence="2" key="1">
    <citation type="journal article" date="2014" name="Genome Announc.">
        <title>De novo whole-genome sequence and genome annotation of Lichtheimia ramosa.</title>
        <authorList>
            <person name="Linde J."/>
            <person name="Schwartze V."/>
            <person name="Binder U."/>
            <person name="Lass-Florl C."/>
            <person name="Voigt K."/>
            <person name="Horn F."/>
        </authorList>
    </citation>
    <scope>NUCLEOTIDE SEQUENCE</scope>
    <source>
        <strain evidence="2">JMRC FSU:6197</strain>
    </source>
</reference>
<dbReference type="PANTHER" id="PTHR46128:SF329">
    <property type="entry name" value="MITOCHONDRIAL GROUP I INTRON SPLICING FACTOR DMR1"/>
    <property type="match status" value="1"/>
</dbReference>
<evidence type="ECO:0008006" key="3">
    <source>
        <dbReference type="Google" id="ProtNLM"/>
    </source>
</evidence>
<sequence length="804" mass="92683">MTFRSLIHREGWKSQTLMFLASAQVLCRNCLYRRFPVTAITTTARKARFSVLDLTLSRATIRTTTTNTRQSRPILSTNSSSTFRIPNLHHRRTLIIQSGTTTQHTSSEPVQELRLKLYKRTTPPSNGKKHSQRVRNTIARRMKRRRIVELYDMIRNNPLLLEQLTSDDVRAMLSILMPRPDEEDTTLAFSVMDDLYTRRADLFSHREYDSLISLYVDNGQLEKAEALVQQWMNEDHLVSENVMAILVAGLARDGRMTHAESWLKEMQVRGFTTTNRLVVRAMIEGWIKLDDWTKAEQVSMQYWNLDLVAGLDFCGKQCVNEWRLAEATRFLGYKLQHGMGGELLASRIVTKCLYTFRMKVATRLLVETCKYHDWDAARVVTEKMLHFYIQRKDHGNAMRLWDLTHDLPGVMSAEQHAQLMSAFAASSYHEHLMKVYRHVAPRYPGVLSVDVYNSCLKTLVETKAYDYALEVFSDMKSHIPTDAMTRNTFYAMYSLCAQTGRVKLFRELLLMAGEIDMELDYKTMNAVMACYLVADDVGSAMQVFETITSTHGPDCIDYNLLMRATAINEGESVDLSKLLKVLQYMNKLNIEPDRTTFRTLLTIYRGGDIERQLFDQLLQDQYATRKDEIFLNNMALTRLIESKGPAKAAAVLLQNDRRHLFPSVPEDTPIHTNGLTYKLIMDALVKSPRGAHIANRIYLDIKSRGWLPYQPVYEALIMCWARKGRLQRARRIMQDMEEDLHIKPGVKVYTMLIDGLLANNHTHHIQDLLSEMQQQGVHVDDTLLARLEKHGLDSNMIEQCNKVS</sequence>
<dbReference type="InterPro" id="IPR050872">
    <property type="entry name" value="PPR_P_subfamily"/>
</dbReference>
<name>A0A077X1Q2_9FUNG</name>
<proteinExistence type="inferred from homology"/>
<protein>
    <recommendedName>
        <fullName evidence="3">Pentacotripeptide-repeat region of PRORP domain-containing protein</fullName>
    </recommendedName>
</protein>
<dbReference type="EMBL" id="LK023379">
    <property type="protein sequence ID" value="CDS13470.1"/>
    <property type="molecule type" value="Genomic_DNA"/>
</dbReference>